<dbReference type="PANTHER" id="PTHR11776">
    <property type="entry name" value="ADENINE PHOSPHORIBOSYLTRANSFERASE"/>
    <property type="match status" value="1"/>
</dbReference>
<dbReference type="VEuPathDB" id="TriTrypDB:TRSC58_04012"/>
<name>A0A422NVD4_TRYRA</name>
<organism evidence="12 13">
    <name type="scientific">Trypanosoma rangeli</name>
    <dbReference type="NCBI Taxonomy" id="5698"/>
    <lineage>
        <taxon>Eukaryota</taxon>
        <taxon>Discoba</taxon>
        <taxon>Euglenozoa</taxon>
        <taxon>Kinetoplastea</taxon>
        <taxon>Metakinetoplastina</taxon>
        <taxon>Trypanosomatida</taxon>
        <taxon>Trypanosomatidae</taxon>
        <taxon>Trypanosoma</taxon>
        <taxon>Herpetosoma</taxon>
    </lineage>
</organism>
<keyword evidence="9 12" id="KW-0808">Transferase</keyword>
<feature type="domain" description="Phosphoribosyltransferase" evidence="11">
    <location>
        <begin position="45"/>
        <end position="177"/>
    </location>
</feature>
<evidence type="ECO:0000256" key="8">
    <source>
        <dbReference type="ARBA" id="ARBA00022676"/>
    </source>
</evidence>
<evidence type="ECO:0000256" key="2">
    <source>
        <dbReference type="ARBA" id="ARBA00004496"/>
    </source>
</evidence>
<comment type="subunit">
    <text evidence="5">Homodimer.</text>
</comment>
<comment type="catalytic activity">
    <reaction evidence="1">
        <text>AMP + diphosphate = 5-phospho-alpha-D-ribose 1-diphosphate + adenine</text>
        <dbReference type="Rhea" id="RHEA:16609"/>
        <dbReference type="ChEBI" id="CHEBI:16708"/>
        <dbReference type="ChEBI" id="CHEBI:33019"/>
        <dbReference type="ChEBI" id="CHEBI:58017"/>
        <dbReference type="ChEBI" id="CHEBI:456215"/>
        <dbReference type="EC" id="2.4.2.7"/>
    </reaction>
</comment>
<comment type="pathway">
    <text evidence="3">Purine metabolism; AMP biosynthesis via salvage pathway; AMP from adenine: step 1/1.</text>
</comment>
<keyword evidence="13" id="KW-1185">Reference proteome</keyword>
<dbReference type="SUPFAM" id="SSF53271">
    <property type="entry name" value="PRTase-like"/>
    <property type="match status" value="1"/>
</dbReference>
<dbReference type="EMBL" id="MKGL01000047">
    <property type="protein sequence ID" value="RNF09431.1"/>
    <property type="molecule type" value="Genomic_DNA"/>
</dbReference>
<evidence type="ECO:0000313" key="13">
    <source>
        <dbReference type="Proteomes" id="UP000283634"/>
    </source>
</evidence>
<comment type="subcellular location">
    <subcellularLocation>
        <location evidence="2">Cytoplasm</location>
    </subcellularLocation>
</comment>
<dbReference type="Pfam" id="PF00156">
    <property type="entry name" value="Pribosyltran"/>
    <property type="match status" value="1"/>
</dbReference>
<keyword evidence="8 12" id="KW-0328">Glycosyltransferase</keyword>
<reference evidence="12 13" key="1">
    <citation type="journal article" date="2018" name="BMC Genomics">
        <title>Genomic comparison of Trypanosoma conorhini and Trypanosoma rangeli to Trypanosoma cruzi strains of high and low virulence.</title>
        <authorList>
            <person name="Bradwell K.R."/>
            <person name="Koparde V.N."/>
            <person name="Matveyev A.V."/>
            <person name="Serrano M.G."/>
            <person name="Alves J.M."/>
            <person name="Parikh H."/>
            <person name="Huang B."/>
            <person name="Lee V."/>
            <person name="Espinosa-Alvarez O."/>
            <person name="Ortiz P.A."/>
            <person name="Costa-Martins A.G."/>
            <person name="Teixeira M.M."/>
            <person name="Buck G.A."/>
        </authorList>
    </citation>
    <scope>NUCLEOTIDE SEQUENCE [LARGE SCALE GENOMIC DNA]</scope>
    <source>
        <strain evidence="12 13">AM80</strain>
    </source>
</reference>
<keyword evidence="10" id="KW-0660">Purine salvage</keyword>
<evidence type="ECO:0000256" key="6">
    <source>
        <dbReference type="ARBA" id="ARBA00011893"/>
    </source>
</evidence>
<dbReference type="Proteomes" id="UP000283634">
    <property type="component" value="Unassembled WGS sequence"/>
</dbReference>
<dbReference type="OMA" id="EVVAMCD"/>
<comment type="caution">
    <text evidence="12">The sequence shown here is derived from an EMBL/GenBank/DDBJ whole genome shotgun (WGS) entry which is preliminary data.</text>
</comment>
<evidence type="ECO:0000256" key="7">
    <source>
        <dbReference type="ARBA" id="ARBA00022490"/>
    </source>
</evidence>
<dbReference type="GeneID" id="40326074"/>
<evidence type="ECO:0000256" key="9">
    <source>
        <dbReference type="ARBA" id="ARBA00022679"/>
    </source>
</evidence>
<proteinExistence type="inferred from homology"/>
<accession>A0A422NVD4</accession>
<dbReference type="OrthoDB" id="363185at2759"/>
<dbReference type="InterPro" id="IPR029057">
    <property type="entry name" value="PRTase-like"/>
</dbReference>
<dbReference type="GO" id="GO:0006166">
    <property type="term" value="P:purine ribonucleoside salvage"/>
    <property type="evidence" value="ECO:0007669"/>
    <property type="project" value="UniProtKB-KW"/>
</dbReference>
<dbReference type="InterPro" id="IPR050120">
    <property type="entry name" value="Adenine_PRTase"/>
</dbReference>
<dbReference type="Gene3D" id="3.40.50.2020">
    <property type="match status" value="1"/>
</dbReference>
<evidence type="ECO:0000256" key="3">
    <source>
        <dbReference type="ARBA" id="ARBA00004659"/>
    </source>
</evidence>
<evidence type="ECO:0000256" key="5">
    <source>
        <dbReference type="ARBA" id="ARBA00011738"/>
    </source>
</evidence>
<dbReference type="RefSeq" id="XP_029240964.1">
    <property type="nucleotide sequence ID" value="XM_029379157.1"/>
</dbReference>
<evidence type="ECO:0000259" key="11">
    <source>
        <dbReference type="Pfam" id="PF00156"/>
    </source>
</evidence>
<dbReference type="PANTHER" id="PTHR11776:SF7">
    <property type="entry name" value="PHOSPHORIBOSYLTRANSFERASE DOMAIN-CONTAINING PROTEIN"/>
    <property type="match status" value="1"/>
</dbReference>
<evidence type="ECO:0000256" key="1">
    <source>
        <dbReference type="ARBA" id="ARBA00000868"/>
    </source>
</evidence>
<comment type="similarity">
    <text evidence="4">Belongs to the purine/pyrimidine phosphoribosyltransferase family.</text>
</comment>
<dbReference type="InterPro" id="IPR000836">
    <property type="entry name" value="PRTase_dom"/>
</dbReference>
<sequence>MAAVECSPNHLVLDESHVLSQELYASVFGEARSSTHGNITQLFDVSTITENPLLYRKVIDFLAQRYRAMGKAGPTHILSLESRGYVIGAPLAVELGISFVMCHTTKRFPSSFVHEDKNLNYLPPSYSIRNGSLSSDARVVVADDFIATGQSLISVLQLIEDIVGAKVVEVVVVCDVPLLNGVAAVHKTEGVRFRKTPIFALMHPNTSQKTIQDQLVAHSALVTRSRL</sequence>
<dbReference type="GO" id="GO:0005737">
    <property type="term" value="C:cytoplasm"/>
    <property type="evidence" value="ECO:0007669"/>
    <property type="project" value="UniProtKB-SubCell"/>
</dbReference>
<evidence type="ECO:0000256" key="4">
    <source>
        <dbReference type="ARBA" id="ARBA00008391"/>
    </source>
</evidence>
<dbReference type="CDD" id="cd06223">
    <property type="entry name" value="PRTases_typeI"/>
    <property type="match status" value="1"/>
</dbReference>
<evidence type="ECO:0000256" key="10">
    <source>
        <dbReference type="ARBA" id="ARBA00022726"/>
    </source>
</evidence>
<gene>
    <name evidence="12" type="ORF">TraAM80_02141</name>
</gene>
<protein>
    <recommendedName>
        <fullName evidence="6">adenine phosphoribosyltransferase</fullName>
        <ecNumber evidence="6">2.4.2.7</ecNumber>
    </recommendedName>
</protein>
<dbReference type="AlphaFoldDB" id="A0A422NVD4"/>
<keyword evidence="7" id="KW-0963">Cytoplasm</keyword>
<dbReference type="GO" id="GO:0003999">
    <property type="term" value="F:adenine phosphoribosyltransferase activity"/>
    <property type="evidence" value="ECO:0007669"/>
    <property type="project" value="UniProtKB-EC"/>
</dbReference>
<evidence type="ECO:0000313" key="12">
    <source>
        <dbReference type="EMBL" id="RNF09431.1"/>
    </source>
</evidence>
<dbReference type="EC" id="2.4.2.7" evidence="6"/>